<dbReference type="SUPFAM" id="SSF53383">
    <property type="entry name" value="PLP-dependent transferases"/>
    <property type="match status" value="1"/>
</dbReference>
<evidence type="ECO:0000256" key="7">
    <source>
        <dbReference type="RuleBase" id="RU910713"/>
    </source>
</evidence>
<dbReference type="NCBIfam" id="TIGR01821">
    <property type="entry name" value="5aminolev_synth"/>
    <property type="match status" value="1"/>
</dbReference>
<name>A0A319DAH8_9EURO</name>
<keyword evidence="6 7" id="KW-0012">Acyltransferase</keyword>
<evidence type="ECO:0000256" key="2">
    <source>
        <dbReference type="ARBA" id="ARBA00003076"/>
    </source>
</evidence>
<dbReference type="Pfam" id="PF00155">
    <property type="entry name" value="Aminotran_1_2"/>
    <property type="match status" value="1"/>
</dbReference>
<sequence>MAPTTRSLQRAQRVRVATPARQCRFSTASDVAVPRPSPGHKFFPYESLYQSVLDKKKKDESYRYFRSIARLQEQFPYARCSLTGKKVDVWCSNDYLAMGSNPAVISAMEDALHTYGANSGGSRNIAGHSPLAEKLEESIAELHKKPAGLYFSSGFAANEAALIALGTQLPGCIIFSDELNHASMIDGIRHAKAKRHIWKHNDLSHLEALLASYPREVPKIIAFESVYSMCGTIAPIAKICDLAEESGAITFMDEAHAIGLYGPRGAGVAEHMDFAAHQPGQYTGRTTMDRVDVISGSVSKGLGTMGGYITGSEAMIDMIRSVARGFIFTTTQSPAIMAGANAAIQYQLHNDSGRIALQRNVATVKRKMARADLPVLPNRSHLVPLMIGDAEITRRVTDILYDEYNIYVQAINSPTVAMSMERVRISPTGAHGPAQQDVLVGALVEIWTRLGLRKASDWQRAGVWDAADADTTQLWTDNKLGLTPVPSVAGHLAYPLHDMPVKARLEDTLL</sequence>
<comment type="pathway">
    <text evidence="7">Porphyrin-containing compound metabolism; protoporphyrin-IX biosynthesis; 5-aminolevulinate from glycine: step 1/1.</text>
</comment>
<reference evidence="9 10" key="1">
    <citation type="submission" date="2018-02" db="EMBL/GenBank/DDBJ databases">
        <title>The genomes of Aspergillus section Nigri reveals drivers in fungal speciation.</title>
        <authorList>
            <consortium name="DOE Joint Genome Institute"/>
            <person name="Vesth T.C."/>
            <person name="Nybo J."/>
            <person name="Theobald S."/>
            <person name="Brandl J."/>
            <person name="Frisvad J.C."/>
            <person name="Nielsen K.F."/>
            <person name="Lyhne E.K."/>
            <person name="Kogle M.E."/>
            <person name="Kuo A."/>
            <person name="Riley R."/>
            <person name="Clum A."/>
            <person name="Nolan M."/>
            <person name="Lipzen A."/>
            <person name="Salamov A."/>
            <person name="Henrissat B."/>
            <person name="Wiebenga A."/>
            <person name="De vries R.P."/>
            <person name="Grigoriev I.V."/>
            <person name="Mortensen U.H."/>
            <person name="Andersen M.R."/>
            <person name="Baker S.E."/>
        </authorList>
    </citation>
    <scope>NUCLEOTIDE SEQUENCE [LARGE SCALE GENOMIC DNA]</scope>
    <source>
        <strain evidence="9 10">CBS 707.79</strain>
    </source>
</reference>
<organism evidence="9 10">
    <name type="scientific">Aspergillus ellipticus CBS 707.79</name>
    <dbReference type="NCBI Taxonomy" id="1448320"/>
    <lineage>
        <taxon>Eukaryota</taxon>
        <taxon>Fungi</taxon>
        <taxon>Dikarya</taxon>
        <taxon>Ascomycota</taxon>
        <taxon>Pezizomycotina</taxon>
        <taxon>Eurotiomycetes</taxon>
        <taxon>Eurotiomycetidae</taxon>
        <taxon>Eurotiales</taxon>
        <taxon>Aspergillaceae</taxon>
        <taxon>Aspergillus</taxon>
        <taxon>Aspergillus subgen. Circumdati</taxon>
    </lineage>
</organism>
<evidence type="ECO:0000256" key="5">
    <source>
        <dbReference type="ARBA" id="ARBA00022898"/>
    </source>
</evidence>
<keyword evidence="7" id="KW-0496">Mitochondrion</keyword>
<comment type="catalytic activity">
    <reaction evidence="7">
        <text>succinyl-CoA + glycine + H(+) = 5-aminolevulinate + CO2 + CoA</text>
        <dbReference type="Rhea" id="RHEA:12921"/>
        <dbReference type="ChEBI" id="CHEBI:15378"/>
        <dbReference type="ChEBI" id="CHEBI:16526"/>
        <dbReference type="ChEBI" id="CHEBI:57287"/>
        <dbReference type="ChEBI" id="CHEBI:57292"/>
        <dbReference type="ChEBI" id="CHEBI:57305"/>
        <dbReference type="ChEBI" id="CHEBI:356416"/>
        <dbReference type="EC" id="2.3.1.37"/>
    </reaction>
</comment>
<dbReference type="GO" id="GO:0005759">
    <property type="term" value="C:mitochondrial matrix"/>
    <property type="evidence" value="ECO:0007669"/>
    <property type="project" value="UniProtKB-SubCell"/>
</dbReference>
<accession>A0A319DAH8</accession>
<evidence type="ECO:0000313" key="9">
    <source>
        <dbReference type="EMBL" id="PYH94191.1"/>
    </source>
</evidence>
<dbReference type="InterPro" id="IPR050087">
    <property type="entry name" value="AON_synthase_class-II"/>
</dbReference>
<evidence type="ECO:0000256" key="6">
    <source>
        <dbReference type="ARBA" id="ARBA00023315"/>
    </source>
</evidence>
<dbReference type="Gene3D" id="3.40.640.10">
    <property type="entry name" value="Type I PLP-dependent aspartate aminotransferase-like (Major domain)"/>
    <property type="match status" value="1"/>
</dbReference>
<dbReference type="OrthoDB" id="10263824at2759"/>
<dbReference type="AlphaFoldDB" id="A0A319DAH8"/>
<dbReference type="PANTHER" id="PTHR13693">
    <property type="entry name" value="CLASS II AMINOTRANSFERASE/8-AMINO-7-OXONONANOATE SYNTHASE"/>
    <property type="match status" value="1"/>
</dbReference>
<comment type="subcellular location">
    <subcellularLocation>
        <location evidence="7">Mitochondrion matrix</location>
    </subcellularLocation>
</comment>
<dbReference type="STRING" id="1448320.A0A319DAH8"/>
<gene>
    <name evidence="9" type="ORF">BO71DRAFT_399066</name>
</gene>
<dbReference type="GO" id="GO:0006782">
    <property type="term" value="P:protoporphyrinogen IX biosynthetic process"/>
    <property type="evidence" value="ECO:0007669"/>
    <property type="project" value="UniProtKB-UniRule"/>
</dbReference>
<dbReference type="InterPro" id="IPR015422">
    <property type="entry name" value="PyrdxlP-dep_Trfase_small"/>
</dbReference>
<dbReference type="EC" id="2.3.1.37" evidence="7"/>
<proteinExistence type="inferred from homology"/>
<evidence type="ECO:0000259" key="8">
    <source>
        <dbReference type="Pfam" id="PF00155"/>
    </source>
</evidence>
<dbReference type="Gene3D" id="3.90.1150.10">
    <property type="entry name" value="Aspartate Aminotransferase, domain 1"/>
    <property type="match status" value="1"/>
</dbReference>
<evidence type="ECO:0000313" key="10">
    <source>
        <dbReference type="Proteomes" id="UP000247810"/>
    </source>
</evidence>
<keyword evidence="4 7" id="KW-0808">Transferase</keyword>
<keyword evidence="7" id="KW-0350">Heme biosynthesis</keyword>
<dbReference type="InterPro" id="IPR004839">
    <property type="entry name" value="Aminotransferase_I/II_large"/>
</dbReference>
<keyword evidence="10" id="KW-1185">Reference proteome</keyword>
<dbReference type="PANTHER" id="PTHR13693:SF102">
    <property type="entry name" value="2-AMINO-3-KETOBUTYRATE COENZYME A LIGASE, MITOCHONDRIAL"/>
    <property type="match status" value="1"/>
</dbReference>
<dbReference type="EMBL" id="KZ825876">
    <property type="protein sequence ID" value="PYH94191.1"/>
    <property type="molecule type" value="Genomic_DNA"/>
</dbReference>
<feature type="domain" description="Aminotransferase class I/classII large" evidence="8">
    <location>
        <begin position="89"/>
        <end position="442"/>
    </location>
</feature>
<evidence type="ECO:0000256" key="3">
    <source>
        <dbReference type="ARBA" id="ARBA00008392"/>
    </source>
</evidence>
<dbReference type="InterPro" id="IPR015421">
    <property type="entry name" value="PyrdxlP-dep_Trfase_major"/>
</dbReference>
<dbReference type="Proteomes" id="UP000247810">
    <property type="component" value="Unassembled WGS sequence"/>
</dbReference>
<dbReference type="GO" id="GO:0030170">
    <property type="term" value="F:pyridoxal phosphate binding"/>
    <property type="evidence" value="ECO:0007669"/>
    <property type="project" value="UniProtKB-UniRule"/>
</dbReference>
<dbReference type="UniPathway" id="UPA00251">
    <property type="reaction ID" value="UER00375"/>
</dbReference>
<dbReference type="CDD" id="cd06454">
    <property type="entry name" value="KBL_like"/>
    <property type="match status" value="1"/>
</dbReference>
<dbReference type="FunFam" id="3.40.640.10:FF:000006">
    <property type="entry name" value="5-aminolevulinate synthase, mitochondrial"/>
    <property type="match status" value="1"/>
</dbReference>
<comment type="similarity">
    <text evidence="3 7">Belongs to the class-II pyridoxal-phosphate-dependent aminotransferase family.</text>
</comment>
<protein>
    <recommendedName>
        <fullName evidence="7">5-aminolevulinate synthase</fullName>
        <ecNumber evidence="7">2.3.1.37</ecNumber>
    </recommendedName>
    <alternativeName>
        <fullName evidence="7">5-aminolevulinic acid synthase</fullName>
    </alternativeName>
    <alternativeName>
        <fullName evidence="7">Delta-ALA synthase</fullName>
    </alternativeName>
    <alternativeName>
        <fullName evidence="7">Delta-aminolevulinate synthase</fullName>
    </alternativeName>
</protein>
<dbReference type="VEuPathDB" id="FungiDB:BO71DRAFT_399066"/>
<evidence type="ECO:0000256" key="1">
    <source>
        <dbReference type="ARBA" id="ARBA00001933"/>
    </source>
</evidence>
<dbReference type="InterPro" id="IPR010961">
    <property type="entry name" value="4pyrrol_synth_NH2levulA_synth"/>
</dbReference>
<comment type="cofactor">
    <cofactor evidence="1 7">
        <name>pyridoxal 5'-phosphate</name>
        <dbReference type="ChEBI" id="CHEBI:597326"/>
    </cofactor>
</comment>
<evidence type="ECO:0000256" key="4">
    <source>
        <dbReference type="ARBA" id="ARBA00022679"/>
    </source>
</evidence>
<comment type="function">
    <text evidence="2">Catalyzes the synthesis of 5-aminolevulinate (ALA) from succinyl-CoA and glycine, the first and rate-limiting step in heme biosynthesis.</text>
</comment>
<dbReference type="GO" id="GO:0003870">
    <property type="term" value="F:5-aminolevulinate synthase activity"/>
    <property type="evidence" value="ECO:0007669"/>
    <property type="project" value="UniProtKB-EC"/>
</dbReference>
<keyword evidence="5 7" id="KW-0663">Pyridoxal phosphate</keyword>
<dbReference type="InterPro" id="IPR015424">
    <property type="entry name" value="PyrdxlP-dep_Trfase"/>
</dbReference>